<keyword evidence="1" id="KW-0175">Coiled coil</keyword>
<dbReference type="AlphaFoldDB" id="A0A1H3PZE3"/>
<keyword evidence="3" id="KW-0812">Transmembrane</keyword>
<evidence type="ECO:0000256" key="1">
    <source>
        <dbReference type="SAM" id="Coils"/>
    </source>
</evidence>
<keyword evidence="3" id="KW-0472">Membrane</keyword>
<feature type="transmembrane region" description="Helical" evidence="3">
    <location>
        <begin position="34"/>
        <end position="57"/>
    </location>
</feature>
<evidence type="ECO:0000256" key="3">
    <source>
        <dbReference type="SAM" id="Phobius"/>
    </source>
</evidence>
<dbReference type="Proteomes" id="UP000198891">
    <property type="component" value="Unassembled WGS sequence"/>
</dbReference>
<feature type="region of interest" description="Disordered" evidence="2">
    <location>
        <begin position="489"/>
        <end position="508"/>
    </location>
</feature>
<keyword evidence="5" id="KW-1185">Reference proteome</keyword>
<organism evidence="4 5">
    <name type="scientific">Herbiconiux ginsengi</name>
    <dbReference type="NCBI Taxonomy" id="381665"/>
    <lineage>
        <taxon>Bacteria</taxon>
        <taxon>Bacillati</taxon>
        <taxon>Actinomycetota</taxon>
        <taxon>Actinomycetes</taxon>
        <taxon>Micrococcales</taxon>
        <taxon>Microbacteriaceae</taxon>
        <taxon>Herbiconiux</taxon>
    </lineage>
</organism>
<proteinExistence type="predicted"/>
<sequence>MDEVPPASGPPERTTPQLSPGRGRLAAFTRGPRLVALIGAVAVASLVLGIVLSRFVVSPAQLAADAQAPVAGPVTAPIEERVIQNVITTRADVTYADAVDVKVDTAGLAGPAVVTGHVPEVGATLVAGSVALEVAGRPLVVLPGDLPVYRTLHAGLSGPDVAQLKAALVGLGLDVGDAASDLFDAATAAAVDSLYRKVGYSPPASSPDAERQLASAREAVRGASASVDQAVAALDRAAEGPKGSDVVEADNAVRQAQRELDIALWRGDDDTEIGRLRDVLSLAQARRAELDRPADVSAEQASVEAARGQLDDAQEALAAAETDALTVLPASEVVYLSSLPRRVDNVDAIRGTVTTGTAMTVSGATLMLAGSASAGDAALLSDGMPGTFSAADGSSYTATVASIHAQKPDAGEEGPADGDKRYDVALRPQELDEATIERLRGSNVKVSIPVQATSGKVLAVPVAALTAGPGGESRVELVPGGVDDADGMDPAAAQVGSGNSGGSSSESTELVTVKTGLSAGGYVEISSDDPRVTAGARVVVGR</sequence>
<keyword evidence="3" id="KW-1133">Transmembrane helix</keyword>
<accession>A0A1H3PZE3</accession>
<reference evidence="4 5" key="1">
    <citation type="submission" date="2016-10" db="EMBL/GenBank/DDBJ databases">
        <authorList>
            <person name="de Groot N.N."/>
        </authorList>
    </citation>
    <scope>NUCLEOTIDE SEQUENCE [LARGE SCALE GENOMIC DNA]</scope>
    <source>
        <strain evidence="4 5">CGMCC 4.3491</strain>
    </source>
</reference>
<name>A0A1H3PZE3_9MICO</name>
<evidence type="ECO:0008006" key="6">
    <source>
        <dbReference type="Google" id="ProtNLM"/>
    </source>
</evidence>
<evidence type="ECO:0000256" key="2">
    <source>
        <dbReference type="SAM" id="MobiDB-lite"/>
    </source>
</evidence>
<feature type="coiled-coil region" evidence="1">
    <location>
        <begin position="296"/>
        <end position="323"/>
    </location>
</feature>
<gene>
    <name evidence="4" type="ORF">SAMN05216554_2197</name>
</gene>
<protein>
    <recommendedName>
        <fullName evidence="6">Peptidoglycan binding domain-containing protein</fullName>
    </recommendedName>
</protein>
<evidence type="ECO:0000313" key="4">
    <source>
        <dbReference type="EMBL" id="SDZ06308.1"/>
    </source>
</evidence>
<evidence type="ECO:0000313" key="5">
    <source>
        <dbReference type="Proteomes" id="UP000198891"/>
    </source>
</evidence>
<dbReference type="EMBL" id="FNPZ01000002">
    <property type="protein sequence ID" value="SDZ06308.1"/>
    <property type="molecule type" value="Genomic_DNA"/>
</dbReference>
<feature type="region of interest" description="Disordered" evidence="2">
    <location>
        <begin position="1"/>
        <end position="23"/>
    </location>
</feature>
<dbReference type="STRING" id="381665.SAMN05216554_2197"/>
<dbReference type="RefSeq" id="WP_245741506.1">
    <property type="nucleotide sequence ID" value="NZ_FNPZ01000002.1"/>
</dbReference>